<gene>
    <name evidence="1" type="ORF">TRICI_001015</name>
</gene>
<sequence length="547" mass="62647">MSHGMSLTDLPVELVQRIGLYAIDSIPDLSQTCRYLRLACQYNGLWARYCNQFYKEMGLSEIEINEIGCYRGDYWRIRRDNRKLHNLYTRLKKCDETEHECRCELITKITEYGPRARLVLNQEARASLTNSHVSDCAIDEEPIDARHKVEAVGLGCSSLSRKRVKKPETSDVELEGLEKFPQESTSHVIGESEPRRRWSWGSTKQDANADWTSFRRRWSSGSVNDAPASTSCAGECPSFRRRCSAAFATRPNPVGLEAGPQENIDTQFSESGELLSLITRRRVLTIMTRISQDPSCFTALDIFFALNDRFPQEMADSRYKTMFDQMVNTTHVPENAKPAEILQALSEAQKHLELPIHSSTMIDRRKYKSVVYIFAYCTLLKNNGYHAIPYLHQGGLKWQAFIKILNDEDEPYYLLMANQAERYTENQLDQLVKTCNIRWSSMKQIVCGFTRIFAQLSAPRTVCDRLLAVMEALFETNGRFLQWKTEHSIELLNPHDTFRSSQGSTFSAEEMARTFLHILQKWDPTVIIPNNPPSCVPGSACALTPSW</sequence>
<evidence type="ECO:0008006" key="3">
    <source>
        <dbReference type="Google" id="ProtNLM"/>
    </source>
</evidence>
<reference evidence="1" key="1">
    <citation type="journal article" date="2019" name="G3 (Bethesda)">
        <title>Genome Assemblies of Two Rare Opportunistic Yeast Pathogens: Diutina rugosa (syn. Candida rugosa) and Trichomonascus ciferrii (syn. Candida ciferrii).</title>
        <authorList>
            <person name="Mixao V."/>
            <person name="Saus E."/>
            <person name="Hansen A.P."/>
            <person name="Lass-Florl C."/>
            <person name="Gabaldon T."/>
        </authorList>
    </citation>
    <scope>NUCLEOTIDE SEQUENCE</scope>
    <source>
        <strain evidence="1">CBS 4856</strain>
    </source>
</reference>
<protein>
    <recommendedName>
        <fullName evidence="3">F-box domain-containing protein</fullName>
    </recommendedName>
</protein>
<evidence type="ECO:0000313" key="2">
    <source>
        <dbReference type="Proteomes" id="UP000761534"/>
    </source>
</evidence>
<accession>A0A642VBS0</accession>
<dbReference type="InterPro" id="IPR036047">
    <property type="entry name" value="F-box-like_dom_sf"/>
</dbReference>
<dbReference type="VEuPathDB" id="FungiDB:TRICI_001015"/>
<dbReference type="AlphaFoldDB" id="A0A642VBS0"/>
<dbReference type="Proteomes" id="UP000761534">
    <property type="component" value="Unassembled WGS sequence"/>
</dbReference>
<dbReference type="EMBL" id="SWFS01000078">
    <property type="protein sequence ID" value="KAA8916896.1"/>
    <property type="molecule type" value="Genomic_DNA"/>
</dbReference>
<organism evidence="1 2">
    <name type="scientific">Trichomonascus ciferrii</name>
    <dbReference type="NCBI Taxonomy" id="44093"/>
    <lineage>
        <taxon>Eukaryota</taxon>
        <taxon>Fungi</taxon>
        <taxon>Dikarya</taxon>
        <taxon>Ascomycota</taxon>
        <taxon>Saccharomycotina</taxon>
        <taxon>Dipodascomycetes</taxon>
        <taxon>Dipodascales</taxon>
        <taxon>Trichomonascaceae</taxon>
        <taxon>Trichomonascus</taxon>
        <taxon>Trichomonascus ciferrii complex</taxon>
    </lineage>
</organism>
<name>A0A642VBS0_9ASCO</name>
<proteinExistence type="predicted"/>
<comment type="caution">
    <text evidence="1">The sequence shown here is derived from an EMBL/GenBank/DDBJ whole genome shotgun (WGS) entry which is preliminary data.</text>
</comment>
<evidence type="ECO:0000313" key="1">
    <source>
        <dbReference type="EMBL" id="KAA8916896.1"/>
    </source>
</evidence>
<dbReference type="SUPFAM" id="SSF81383">
    <property type="entry name" value="F-box domain"/>
    <property type="match status" value="1"/>
</dbReference>
<keyword evidence="2" id="KW-1185">Reference proteome</keyword>